<dbReference type="AlphaFoldDB" id="S3V4Q4"/>
<dbReference type="STRING" id="1193011.LEP1GSC058_1893"/>
<dbReference type="RefSeq" id="WP_016548654.1">
    <property type="nucleotide sequence ID" value="NZ_AKWZ02000003.1"/>
</dbReference>
<reference evidence="1" key="1">
    <citation type="submission" date="2013-04" db="EMBL/GenBank/DDBJ databases">
        <authorList>
            <person name="Harkins D.M."/>
            <person name="Durkin A.S."/>
            <person name="Selengut J.D."/>
            <person name="Sanka R."/>
            <person name="DePew J."/>
            <person name="Purushe J."/>
            <person name="Ahmed A."/>
            <person name="van der Linden H."/>
            <person name="Goris M.G.A."/>
            <person name="Hartskeerl R.A."/>
            <person name="Vinetz J.M."/>
            <person name="Sutton G.G."/>
            <person name="Nelson W.C."/>
            <person name="Fouts D.E."/>
        </authorList>
    </citation>
    <scope>NUCLEOTIDE SEQUENCE [LARGE SCALE GENOMIC DNA]</scope>
    <source>
        <strain evidence="1">BUT 6</strain>
    </source>
</reference>
<accession>S3V4Q4</accession>
<evidence type="ECO:0000313" key="1">
    <source>
        <dbReference type="EMBL" id="EPG75569.1"/>
    </source>
</evidence>
<evidence type="ECO:0000313" key="2">
    <source>
        <dbReference type="Proteomes" id="UP000014540"/>
    </source>
</evidence>
<dbReference type="Proteomes" id="UP000014540">
    <property type="component" value="Unassembled WGS sequence"/>
</dbReference>
<dbReference type="EMBL" id="AKWZ02000003">
    <property type="protein sequence ID" value="EPG75569.1"/>
    <property type="molecule type" value="Genomic_DNA"/>
</dbReference>
<gene>
    <name evidence="1" type="ORF">LEP1GSC058_1893</name>
</gene>
<keyword evidence="2" id="KW-1185">Reference proteome</keyword>
<organism evidence="1 2">
    <name type="scientific">Leptospira fainei serovar Hurstbridge str. BUT 6</name>
    <dbReference type="NCBI Taxonomy" id="1193011"/>
    <lineage>
        <taxon>Bacteria</taxon>
        <taxon>Pseudomonadati</taxon>
        <taxon>Spirochaetota</taxon>
        <taxon>Spirochaetia</taxon>
        <taxon>Leptospirales</taxon>
        <taxon>Leptospiraceae</taxon>
        <taxon>Leptospira</taxon>
    </lineage>
</organism>
<protein>
    <submittedName>
        <fullName evidence="1">Uncharacterized protein</fullName>
    </submittedName>
</protein>
<dbReference type="OrthoDB" id="9881865at2"/>
<sequence length="126" mass="14760">MGRELLIKFENKRDLSEFAKQIAIFLRGENLEKRESDFYTSGYYFKFQTIKNEVSIYEADSEKFVDFDFSVYFNNDEPLLNLTIKKLVENLISPGDEAAIPESPLIDSKIEFCRKNKLGQVEWIVV</sequence>
<name>S3V4Q4_9LEPT</name>
<comment type="caution">
    <text evidence="1">The sequence shown here is derived from an EMBL/GenBank/DDBJ whole genome shotgun (WGS) entry which is preliminary data.</text>
</comment>
<proteinExistence type="predicted"/>